<dbReference type="AlphaFoldDB" id="A0A1I4LC39"/>
<dbReference type="RefSeq" id="WP_093386729.1">
    <property type="nucleotide sequence ID" value="NZ_FOTW01000009.1"/>
</dbReference>
<name>A0A1I4LC39_9BURK</name>
<dbReference type="GO" id="GO:0003700">
    <property type="term" value="F:DNA-binding transcription factor activity"/>
    <property type="evidence" value="ECO:0007669"/>
    <property type="project" value="InterPro"/>
</dbReference>
<dbReference type="InterPro" id="IPR036388">
    <property type="entry name" value="WH-like_DNA-bd_sf"/>
</dbReference>
<evidence type="ECO:0000313" key="2">
    <source>
        <dbReference type="EMBL" id="SFL88197.1"/>
    </source>
</evidence>
<reference evidence="2 3" key="1">
    <citation type="submission" date="2016-10" db="EMBL/GenBank/DDBJ databases">
        <authorList>
            <person name="de Groot N.N."/>
        </authorList>
    </citation>
    <scope>NUCLEOTIDE SEQUENCE [LARGE SCALE GENOMIC DNA]</scope>
    <source>
        <strain evidence="2 3">ATCC 43154</strain>
    </source>
</reference>
<evidence type="ECO:0000313" key="3">
    <source>
        <dbReference type="Proteomes" id="UP000199470"/>
    </source>
</evidence>
<feature type="domain" description="HTH marR-type" evidence="1">
    <location>
        <begin position="20"/>
        <end position="152"/>
    </location>
</feature>
<proteinExistence type="predicted"/>
<gene>
    <name evidence="2" type="ORF">SAMN02982985_01852</name>
</gene>
<dbReference type="Proteomes" id="UP000199470">
    <property type="component" value="Unassembled WGS sequence"/>
</dbReference>
<dbReference type="PANTHER" id="PTHR33164">
    <property type="entry name" value="TRANSCRIPTIONAL REGULATOR, MARR FAMILY"/>
    <property type="match status" value="1"/>
</dbReference>
<dbReference type="InterPro" id="IPR000835">
    <property type="entry name" value="HTH_MarR-typ"/>
</dbReference>
<dbReference type="SUPFAM" id="SSF46785">
    <property type="entry name" value="Winged helix' DNA-binding domain"/>
    <property type="match status" value="1"/>
</dbReference>
<dbReference type="GO" id="GO:0003677">
    <property type="term" value="F:DNA binding"/>
    <property type="evidence" value="ECO:0007669"/>
    <property type="project" value="UniProtKB-KW"/>
</dbReference>
<dbReference type="OrthoDB" id="117723at2"/>
<keyword evidence="3" id="KW-1185">Reference proteome</keyword>
<dbReference type="PROSITE" id="PS50995">
    <property type="entry name" value="HTH_MARR_2"/>
    <property type="match status" value="1"/>
</dbReference>
<sequence length="161" mass="17252">MPGKSHAAVPAVGEGKRGAPGHIGYLLRQAGGAHRQRMERALSDFGLTLPQFSVLTMLAAYPGASGAELARLSLLTPQTMSVIVANLEKAGSVTRRPHPVHGRIQLIEVTEAGRDLLARCRPRVGAVERDLLAGFDAAEEQVIRRWLVQAALEPNTGEPHD</sequence>
<dbReference type="SMART" id="SM00347">
    <property type="entry name" value="HTH_MARR"/>
    <property type="match status" value="1"/>
</dbReference>
<dbReference type="Pfam" id="PF12802">
    <property type="entry name" value="MarR_2"/>
    <property type="match status" value="1"/>
</dbReference>
<dbReference type="PANTHER" id="PTHR33164:SF43">
    <property type="entry name" value="HTH-TYPE TRANSCRIPTIONAL REPRESSOR YETL"/>
    <property type="match status" value="1"/>
</dbReference>
<evidence type="ECO:0000259" key="1">
    <source>
        <dbReference type="PROSITE" id="PS50995"/>
    </source>
</evidence>
<dbReference type="EMBL" id="FOTW01000009">
    <property type="protein sequence ID" value="SFL88197.1"/>
    <property type="molecule type" value="Genomic_DNA"/>
</dbReference>
<dbReference type="Gene3D" id="1.10.10.10">
    <property type="entry name" value="Winged helix-like DNA-binding domain superfamily/Winged helix DNA-binding domain"/>
    <property type="match status" value="1"/>
</dbReference>
<dbReference type="STRING" id="758825.SAMN02982985_01852"/>
<dbReference type="GO" id="GO:0006950">
    <property type="term" value="P:response to stress"/>
    <property type="evidence" value="ECO:0007669"/>
    <property type="project" value="TreeGrafter"/>
</dbReference>
<dbReference type="InterPro" id="IPR036390">
    <property type="entry name" value="WH_DNA-bd_sf"/>
</dbReference>
<organism evidence="2 3">
    <name type="scientific">Rugamonas rubra</name>
    <dbReference type="NCBI Taxonomy" id="758825"/>
    <lineage>
        <taxon>Bacteria</taxon>
        <taxon>Pseudomonadati</taxon>
        <taxon>Pseudomonadota</taxon>
        <taxon>Betaproteobacteria</taxon>
        <taxon>Burkholderiales</taxon>
        <taxon>Oxalobacteraceae</taxon>
        <taxon>Telluria group</taxon>
        <taxon>Rugamonas</taxon>
    </lineage>
</organism>
<protein>
    <submittedName>
        <fullName evidence="2">DNA-binding transcriptional regulator, MarR family</fullName>
    </submittedName>
</protein>
<accession>A0A1I4LC39</accession>
<dbReference type="InterPro" id="IPR039422">
    <property type="entry name" value="MarR/SlyA-like"/>
</dbReference>
<keyword evidence="2" id="KW-0238">DNA-binding</keyword>